<dbReference type="EMBL" id="QPFP01000010">
    <property type="protein sequence ID" value="TEB34159.1"/>
    <property type="molecule type" value="Genomic_DNA"/>
</dbReference>
<feature type="compositionally biased region" description="Pro residues" evidence="1">
    <location>
        <begin position="111"/>
        <end position="122"/>
    </location>
</feature>
<feature type="region of interest" description="Disordered" evidence="1">
    <location>
        <begin position="1"/>
        <end position="272"/>
    </location>
</feature>
<feature type="compositionally biased region" description="Low complexity" evidence="1">
    <location>
        <begin position="206"/>
        <end position="218"/>
    </location>
</feature>
<feature type="compositionally biased region" description="Polar residues" evidence="1">
    <location>
        <begin position="244"/>
        <end position="272"/>
    </location>
</feature>
<evidence type="ECO:0000313" key="2">
    <source>
        <dbReference type="EMBL" id="TEB34159.1"/>
    </source>
</evidence>
<organism evidence="2 3">
    <name type="scientific">Coprinellus micaceus</name>
    <name type="common">Glistening ink-cap mushroom</name>
    <name type="synonym">Coprinus micaceus</name>
    <dbReference type="NCBI Taxonomy" id="71717"/>
    <lineage>
        <taxon>Eukaryota</taxon>
        <taxon>Fungi</taxon>
        <taxon>Dikarya</taxon>
        <taxon>Basidiomycota</taxon>
        <taxon>Agaricomycotina</taxon>
        <taxon>Agaricomycetes</taxon>
        <taxon>Agaricomycetidae</taxon>
        <taxon>Agaricales</taxon>
        <taxon>Agaricineae</taxon>
        <taxon>Psathyrellaceae</taxon>
        <taxon>Coprinellus</taxon>
    </lineage>
</organism>
<dbReference type="AlphaFoldDB" id="A0A4Y7TKW5"/>
<reference evidence="2 3" key="1">
    <citation type="journal article" date="2019" name="Nat. Ecol. Evol.">
        <title>Megaphylogeny resolves global patterns of mushroom evolution.</title>
        <authorList>
            <person name="Varga T."/>
            <person name="Krizsan K."/>
            <person name="Foldi C."/>
            <person name="Dima B."/>
            <person name="Sanchez-Garcia M."/>
            <person name="Sanchez-Ramirez S."/>
            <person name="Szollosi G.J."/>
            <person name="Szarkandi J.G."/>
            <person name="Papp V."/>
            <person name="Albert L."/>
            <person name="Andreopoulos W."/>
            <person name="Angelini C."/>
            <person name="Antonin V."/>
            <person name="Barry K.W."/>
            <person name="Bougher N.L."/>
            <person name="Buchanan P."/>
            <person name="Buyck B."/>
            <person name="Bense V."/>
            <person name="Catcheside P."/>
            <person name="Chovatia M."/>
            <person name="Cooper J."/>
            <person name="Damon W."/>
            <person name="Desjardin D."/>
            <person name="Finy P."/>
            <person name="Geml J."/>
            <person name="Haridas S."/>
            <person name="Hughes K."/>
            <person name="Justo A."/>
            <person name="Karasinski D."/>
            <person name="Kautmanova I."/>
            <person name="Kiss B."/>
            <person name="Kocsube S."/>
            <person name="Kotiranta H."/>
            <person name="LaButti K.M."/>
            <person name="Lechner B.E."/>
            <person name="Liimatainen K."/>
            <person name="Lipzen A."/>
            <person name="Lukacs Z."/>
            <person name="Mihaltcheva S."/>
            <person name="Morgado L.N."/>
            <person name="Niskanen T."/>
            <person name="Noordeloos M.E."/>
            <person name="Ohm R.A."/>
            <person name="Ortiz-Santana B."/>
            <person name="Ovrebo C."/>
            <person name="Racz N."/>
            <person name="Riley R."/>
            <person name="Savchenko A."/>
            <person name="Shiryaev A."/>
            <person name="Soop K."/>
            <person name="Spirin V."/>
            <person name="Szebenyi C."/>
            <person name="Tomsovsky M."/>
            <person name="Tulloss R.E."/>
            <person name="Uehling J."/>
            <person name="Grigoriev I.V."/>
            <person name="Vagvolgyi C."/>
            <person name="Papp T."/>
            <person name="Martin F.M."/>
            <person name="Miettinen O."/>
            <person name="Hibbett D.S."/>
            <person name="Nagy L.G."/>
        </authorList>
    </citation>
    <scope>NUCLEOTIDE SEQUENCE [LARGE SCALE GENOMIC DNA]</scope>
    <source>
        <strain evidence="2 3">FP101781</strain>
    </source>
</reference>
<accession>A0A4Y7TKW5</accession>
<proteinExistence type="predicted"/>
<feature type="compositionally biased region" description="Low complexity" evidence="1">
    <location>
        <begin position="28"/>
        <end position="74"/>
    </location>
</feature>
<dbReference type="Proteomes" id="UP000298030">
    <property type="component" value="Unassembled WGS sequence"/>
</dbReference>
<feature type="compositionally biased region" description="Low complexity" evidence="1">
    <location>
        <begin position="123"/>
        <end position="132"/>
    </location>
</feature>
<name>A0A4Y7TKW5_COPMI</name>
<keyword evidence="3" id="KW-1185">Reference proteome</keyword>
<evidence type="ECO:0000256" key="1">
    <source>
        <dbReference type="SAM" id="MobiDB-lite"/>
    </source>
</evidence>
<protein>
    <submittedName>
        <fullName evidence="2">Uncharacterized protein</fullName>
    </submittedName>
</protein>
<gene>
    <name evidence="2" type="ORF">FA13DRAFT_70328</name>
</gene>
<sequence>MAHNAYYPPPTPLGQQPPIHPQPGSSPGGHQYAQHPQQPYYQQPQNIYQQLGQAQPQPHLQRLYQQQQGQYAQQPAPPAQPAGYGQQQSHGFVQRPLSTSFQPPQHAYAPPTTPFQQPPPAQQQPYPTSQQYVTNQYASSTLQQPPRPPISRTPSAQGFVQPNAYAGQGYMAPAPQQQELNPPVMASMISQQLQRRSPQPPPPAPSALLAQQTRLQRQPSQAPSTISQGHPQPMQMQMRQQPPAASQNHVMQMQQRTASPDASPRNSSYSIRNSLNSAGRYLNRLQTTQAPHPLGWHGPAPLRRDRYRCPPLSLRSQPLTPCSIENLAPNPH</sequence>
<feature type="compositionally biased region" description="Polar residues" evidence="1">
    <location>
        <begin position="219"/>
        <end position="230"/>
    </location>
</feature>
<comment type="caution">
    <text evidence="2">The sequence shown here is derived from an EMBL/GenBank/DDBJ whole genome shotgun (WGS) entry which is preliminary data.</text>
</comment>
<evidence type="ECO:0000313" key="3">
    <source>
        <dbReference type="Proteomes" id="UP000298030"/>
    </source>
</evidence>
<feature type="compositionally biased region" description="Polar residues" evidence="1">
    <location>
        <begin position="133"/>
        <end position="144"/>
    </location>
</feature>
<feature type="compositionally biased region" description="Low complexity" evidence="1">
    <location>
        <begin position="231"/>
        <end position="243"/>
    </location>
</feature>
<feature type="region of interest" description="Disordered" evidence="1">
    <location>
        <begin position="286"/>
        <end position="332"/>
    </location>
</feature>